<proteinExistence type="predicted"/>
<reference evidence="2 3" key="1">
    <citation type="submission" date="2022-09" db="EMBL/GenBank/DDBJ databases">
        <title>New species of Phenylobacterium.</title>
        <authorList>
            <person name="Mieszkin S."/>
        </authorList>
    </citation>
    <scope>NUCLEOTIDE SEQUENCE [LARGE SCALE GENOMIC DNA]</scope>
    <source>
        <strain evidence="2 3">HK31-G</strain>
    </source>
</reference>
<protein>
    <submittedName>
        <fullName evidence="2">Uncharacterized protein</fullName>
    </submittedName>
</protein>
<sequence length="133" mass="14891">MTKDLDSPPGQPDPSNKTVTSEEAWIVGSNPEQAIRIRSLSVYLSNGGALTDVRLVEGEDERWTMFVRLINRPGEYRLNLFKSDQPKTYRDVDLAIATVRDDFGYYGSITLATEQRPQVRKAQAGPIADSDED</sequence>
<feature type="region of interest" description="Disordered" evidence="1">
    <location>
        <begin position="1"/>
        <end position="24"/>
    </location>
</feature>
<dbReference type="RefSeq" id="WP_377371678.1">
    <property type="nucleotide sequence ID" value="NZ_JAOTJD010000058.1"/>
</dbReference>
<comment type="caution">
    <text evidence="2">The sequence shown here is derived from an EMBL/GenBank/DDBJ whole genome shotgun (WGS) entry which is preliminary data.</text>
</comment>
<gene>
    <name evidence="2" type="ORF">OCL97_20965</name>
</gene>
<dbReference type="Proteomes" id="UP001598130">
    <property type="component" value="Unassembled WGS sequence"/>
</dbReference>
<evidence type="ECO:0000256" key="1">
    <source>
        <dbReference type="SAM" id="MobiDB-lite"/>
    </source>
</evidence>
<accession>A0ABW6CWY8</accession>
<evidence type="ECO:0000313" key="2">
    <source>
        <dbReference type="EMBL" id="MFD3266422.1"/>
    </source>
</evidence>
<evidence type="ECO:0000313" key="3">
    <source>
        <dbReference type="Proteomes" id="UP001598130"/>
    </source>
</evidence>
<dbReference type="EMBL" id="JAOTJD010000058">
    <property type="protein sequence ID" value="MFD3266422.1"/>
    <property type="molecule type" value="Genomic_DNA"/>
</dbReference>
<keyword evidence="3" id="KW-1185">Reference proteome</keyword>
<name>A0ABW6CWY8_9CAUL</name>
<organism evidence="2 3">
    <name type="scientific">Phenylobacterium ferrooxidans</name>
    <dbReference type="NCBI Taxonomy" id="2982689"/>
    <lineage>
        <taxon>Bacteria</taxon>
        <taxon>Pseudomonadati</taxon>
        <taxon>Pseudomonadota</taxon>
        <taxon>Alphaproteobacteria</taxon>
        <taxon>Caulobacterales</taxon>
        <taxon>Caulobacteraceae</taxon>
        <taxon>Phenylobacterium</taxon>
    </lineage>
</organism>